<accession>A0A9P5PL03</accession>
<evidence type="ECO:0000313" key="3">
    <source>
        <dbReference type="Proteomes" id="UP000772434"/>
    </source>
</evidence>
<dbReference type="EMBL" id="JADNRY010000136">
    <property type="protein sequence ID" value="KAF9063905.1"/>
    <property type="molecule type" value="Genomic_DNA"/>
</dbReference>
<keyword evidence="1" id="KW-0812">Transmembrane</keyword>
<reference evidence="2" key="1">
    <citation type="submission" date="2020-11" db="EMBL/GenBank/DDBJ databases">
        <authorList>
            <consortium name="DOE Joint Genome Institute"/>
            <person name="Ahrendt S."/>
            <person name="Riley R."/>
            <person name="Andreopoulos W."/>
            <person name="Labutti K."/>
            <person name="Pangilinan J."/>
            <person name="Ruiz-Duenas F.J."/>
            <person name="Barrasa J.M."/>
            <person name="Sanchez-Garcia M."/>
            <person name="Camarero S."/>
            <person name="Miyauchi S."/>
            <person name="Serrano A."/>
            <person name="Linde D."/>
            <person name="Babiker R."/>
            <person name="Drula E."/>
            <person name="Ayuso-Fernandez I."/>
            <person name="Pacheco R."/>
            <person name="Padilla G."/>
            <person name="Ferreira P."/>
            <person name="Barriuso J."/>
            <person name="Kellner H."/>
            <person name="Castanera R."/>
            <person name="Alfaro M."/>
            <person name="Ramirez L."/>
            <person name="Pisabarro A.G."/>
            <person name="Kuo A."/>
            <person name="Tritt A."/>
            <person name="Lipzen A."/>
            <person name="He G."/>
            <person name="Yan M."/>
            <person name="Ng V."/>
            <person name="Cullen D."/>
            <person name="Martin F."/>
            <person name="Rosso M.-N."/>
            <person name="Henrissat B."/>
            <person name="Hibbett D."/>
            <person name="Martinez A.T."/>
            <person name="Grigoriev I.V."/>
        </authorList>
    </citation>
    <scope>NUCLEOTIDE SEQUENCE</scope>
    <source>
        <strain evidence="2">AH 40177</strain>
    </source>
</reference>
<feature type="transmembrane region" description="Helical" evidence="1">
    <location>
        <begin position="93"/>
        <end position="113"/>
    </location>
</feature>
<keyword evidence="1" id="KW-1133">Transmembrane helix</keyword>
<feature type="transmembrane region" description="Helical" evidence="1">
    <location>
        <begin position="125"/>
        <end position="155"/>
    </location>
</feature>
<keyword evidence="3" id="KW-1185">Reference proteome</keyword>
<feature type="transmembrane region" description="Helical" evidence="1">
    <location>
        <begin position="215"/>
        <end position="234"/>
    </location>
</feature>
<sequence length="334" mass="36620">MSSLPPLPPPSNVDPNIFRLLSAFQYIQIMTLSILTWEILVTLPREIFLYRSNGPNKTLLLLSFSRYYTLFCLIVDVAFNLVDGATPDFCYRIRWVLPFLSTTIQFAAIPLLLLRTYAVWQKNNLIAVVLVIFWLVPLIVGTFVATTYTGIPYAVFANLDVVGGCGNDPTNSMGTVPFILNLVVDSAIFLLTLGRLLFTRTTTTTLSRILIRDGTIYYLAVVIVNVVNIVFFLAPNLPSLARPLIATPATIIPAIMVGRLYFNLTSSFLPAYGTSGSGSRSFPLFAPRSTFGSGGTALSTRPLNLSAATDLSSRSDAYPMAPMNVKYTVEATAD</sequence>
<feature type="transmembrane region" description="Helical" evidence="1">
    <location>
        <begin position="64"/>
        <end position="81"/>
    </location>
</feature>
<dbReference type="Proteomes" id="UP000772434">
    <property type="component" value="Unassembled WGS sequence"/>
</dbReference>
<evidence type="ECO:0000313" key="2">
    <source>
        <dbReference type="EMBL" id="KAF9063905.1"/>
    </source>
</evidence>
<name>A0A9P5PL03_9AGAR</name>
<feature type="transmembrane region" description="Helical" evidence="1">
    <location>
        <begin position="240"/>
        <end position="262"/>
    </location>
</feature>
<feature type="transmembrane region" description="Helical" evidence="1">
    <location>
        <begin position="20"/>
        <end position="43"/>
    </location>
</feature>
<evidence type="ECO:0000256" key="1">
    <source>
        <dbReference type="SAM" id="Phobius"/>
    </source>
</evidence>
<feature type="transmembrane region" description="Helical" evidence="1">
    <location>
        <begin position="175"/>
        <end position="194"/>
    </location>
</feature>
<protein>
    <submittedName>
        <fullName evidence="2">Uncharacterized protein</fullName>
    </submittedName>
</protein>
<keyword evidence="1" id="KW-0472">Membrane</keyword>
<dbReference type="OrthoDB" id="3105685at2759"/>
<organism evidence="2 3">
    <name type="scientific">Rhodocollybia butyracea</name>
    <dbReference type="NCBI Taxonomy" id="206335"/>
    <lineage>
        <taxon>Eukaryota</taxon>
        <taxon>Fungi</taxon>
        <taxon>Dikarya</taxon>
        <taxon>Basidiomycota</taxon>
        <taxon>Agaricomycotina</taxon>
        <taxon>Agaricomycetes</taxon>
        <taxon>Agaricomycetidae</taxon>
        <taxon>Agaricales</taxon>
        <taxon>Marasmiineae</taxon>
        <taxon>Omphalotaceae</taxon>
        <taxon>Rhodocollybia</taxon>
    </lineage>
</organism>
<gene>
    <name evidence="2" type="ORF">BDP27DRAFT_1334443</name>
</gene>
<comment type="caution">
    <text evidence="2">The sequence shown here is derived from an EMBL/GenBank/DDBJ whole genome shotgun (WGS) entry which is preliminary data.</text>
</comment>
<dbReference type="AlphaFoldDB" id="A0A9P5PL03"/>
<proteinExistence type="predicted"/>